<accession>A0A383BAA9</accession>
<evidence type="ECO:0000313" key="9">
    <source>
        <dbReference type="EMBL" id="SVE16358.1"/>
    </source>
</evidence>
<gene>
    <name evidence="9" type="ORF">METZ01_LOCUS469212</name>
</gene>
<dbReference type="Pfam" id="PF00903">
    <property type="entry name" value="Glyoxalase"/>
    <property type="match status" value="1"/>
</dbReference>
<keyword evidence="7" id="KW-0408">Iron</keyword>
<keyword evidence="3" id="KW-0479">Metal-binding</keyword>
<feature type="domain" description="Glyoxalase/fosfomycin resistance/dioxygenase" evidence="8">
    <location>
        <begin position="23"/>
        <end position="107"/>
    </location>
</feature>
<dbReference type="GO" id="GO:0051213">
    <property type="term" value="F:dioxygenase activity"/>
    <property type="evidence" value="ECO:0007669"/>
    <property type="project" value="UniProtKB-KW"/>
</dbReference>
<evidence type="ECO:0000256" key="7">
    <source>
        <dbReference type="ARBA" id="ARBA00023004"/>
    </source>
</evidence>
<dbReference type="GO" id="GO:0008198">
    <property type="term" value="F:ferrous iron binding"/>
    <property type="evidence" value="ECO:0007669"/>
    <property type="project" value="InterPro"/>
</dbReference>
<dbReference type="Gene3D" id="3.10.180.10">
    <property type="entry name" value="2,3-Dihydroxybiphenyl 1,2-Dioxygenase, domain 1"/>
    <property type="match status" value="1"/>
</dbReference>
<sequence length="150" mass="17402">MHMRATLAIDKRPGTDEDLRYMHLFFEMEDGNYIAFFDLPDSVKEDHFRNKDGMQEYHFAFELENLEAQKYFKDKLENFGLPVRGPVDHGFVTSIYFHDPNGLQVEFTVRSGRHEVILAEEEAKSEDVLARWTAETAAVKSERLNLAAAE</sequence>
<protein>
    <recommendedName>
        <fullName evidence="8">Glyoxalase/fosfomycin resistance/dioxygenase domain-containing protein</fullName>
    </recommendedName>
</protein>
<dbReference type="InterPro" id="IPR000486">
    <property type="entry name" value="Xdiol_ring_cleave_dOase_1/2"/>
</dbReference>
<dbReference type="PROSITE" id="PS00082">
    <property type="entry name" value="EXTRADIOL_DIOXYGENAS"/>
    <property type="match status" value="1"/>
</dbReference>
<evidence type="ECO:0000256" key="5">
    <source>
        <dbReference type="ARBA" id="ARBA00022964"/>
    </source>
</evidence>
<keyword evidence="4" id="KW-0058">Aromatic hydrocarbons catabolism</keyword>
<proteinExistence type="inferred from homology"/>
<comment type="cofactor">
    <cofactor evidence="1">
        <name>Fe(2+)</name>
        <dbReference type="ChEBI" id="CHEBI:29033"/>
    </cofactor>
</comment>
<dbReference type="EMBL" id="UINC01198414">
    <property type="protein sequence ID" value="SVE16358.1"/>
    <property type="molecule type" value="Genomic_DNA"/>
</dbReference>
<evidence type="ECO:0000256" key="4">
    <source>
        <dbReference type="ARBA" id="ARBA00022797"/>
    </source>
</evidence>
<organism evidence="9">
    <name type="scientific">marine metagenome</name>
    <dbReference type="NCBI Taxonomy" id="408172"/>
    <lineage>
        <taxon>unclassified sequences</taxon>
        <taxon>metagenomes</taxon>
        <taxon>ecological metagenomes</taxon>
    </lineage>
</organism>
<reference evidence="9" key="1">
    <citation type="submission" date="2018-05" db="EMBL/GenBank/DDBJ databases">
        <authorList>
            <person name="Lanie J.A."/>
            <person name="Ng W.-L."/>
            <person name="Kazmierczak K.M."/>
            <person name="Andrzejewski T.M."/>
            <person name="Davidsen T.M."/>
            <person name="Wayne K.J."/>
            <person name="Tettelin H."/>
            <person name="Glass J.I."/>
            <person name="Rusch D."/>
            <person name="Podicherti R."/>
            <person name="Tsui H.-C.T."/>
            <person name="Winkler M.E."/>
        </authorList>
    </citation>
    <scope>NUCLEOTIDE SEQUENCE</scope>
</reference>
<evidence type="ECO:0000256" key="3">
    <source>
        <dbReference type="ARBA" id="ARBA00022723"/>
    </source>
</evidence>
<dbReference type="AlphaFoldDB" id="A0A383BAA9"/>
<dbReference type="InterPro" id="IPR029068">
    <property type="entry name" value="Glyas_Bleomycin-R_OHBP_Dase"/>
</dbReference>
<keyword evidence="6" id="KW-0560">Oxidoreductase</keyword>
<name>A0A383BAA9_9ZZZZ</name>
<comment type="similarity">
    <text evidence="2">Belongs to the extradiol ring-cleavage dioxygenase family.</text>
</comment>
<dbReference type="InterPro" id="IPR004360">
    <property type="entry name" value="Glyas_Fos-R_dOase_dom"/>
</dbReference>
<keyword evidence="5" id="KW-0223">Dioxygenase</keyword>
<evidence type="ECO:0000256" key="2">
    <source>
        <dbReference type="ARBA" id="ARBA00008784"/>
    </source>
</evidence>
<evidence type="ECO:0000259" key="8">
    <source>
        <dbReference type="Pfam" id="PF00903"/>
    </source>
</evidence>
<evidence type="ECO:0000256" key="1">
    <source>
        <dbReference type="ARBA" id="ARBA00001954"/>
    </source>
</evidence>
<evidence type="ECO:0000256" key="6">
    <source>
        <dbReference type="ARBA" id="ARBA00023002"/>
    </source>
</evidence>
<dbReference type="SUPFAM" id="SSF54593">
    <property type="entry name" value="Glyoxalase/Bleomycin resistance protein/Dihydroxybiphenyl dioxygenase"/>
    <property type="match status" value="1"/>
</dbReference>